<comment type="subunit">
    <text evidence="2">Interacts transiently with the RNA polymerase catalytic core formed by RpoA, RpoB, RpoC and RpoZ (2 alpha, 1 beta, 1 beta' and 1 omega subunit) to form the RNA polymerase holoenzyme that can initiate transcription.</text>
</comment>
<dbReference type="InterPro" id="IPR007627">
    <property type="entry name" value="RNA_pol_sigma70_r2"/>
</dbReference>
<evidence type="ECO:0000256" key="6">
    <source>
        <dbReference type="ARBA" id="ARBA00023163"/>
    </source>
</evidence>
<keyword evidence="3" id="KW-0805">Transcription regulation</keyword>
<dbReference type="NCBIfam" id="TIGR02957">
    <property type="entry name" value="SigX4"/>
    <property type="match status" value="1"/>
</dbReference>
<reference evidence="9" key="1">
    <citation type="submission" date="2022-12" db="EMBL/GenBank/DDBJ databases">
        <authorList>
            <person name="Krivoruchko A.V."/>
            <person name="Elkin A."/>
        </authorList>
    </citation>
    <scope>NUCLEOTIDE SEQUENCE</scope>
    <source>
        <strain evidence="9">IEGM 1388</strain>
    </source>
</reference>
<name>A0ABT4MVQ9_GORRU</name>
<organism evidence="9 10">
    <name type="scientific">Gordonia rubripertincta</name>
    <name type="common">Rhodococcus corallinus</name>
    <dbReference type="NCBI Taxonomy" id="36822"/>
    <lineage>
        <taxon>Bacteria</taxon>
        <taxon>Bacillati</taxon>
        <taxon>Actinomycetota</taxon>
        <taxon>Actinomycetes</taxon>
        <taxon>Mycobacteriales</taxon>
        <taxon>Gordoniaceae</taxon>
        <taxon>Gordonia</taxon>
    </lineage>
</organism>
<evidence type="ECO:0000256" key="2">
    <source>
        <dbReference type="ARBA" id="ARBA00011344"/>
    </source>
</evidence>
<dbReference type="InterPro" id="IPR052704">
    <property type="entry name" value="ECF_Sigma-70_Domain"/>
</dbReference>
<dbReference type="InterPro" id="IPR036388">
    <property type="entry name" value="WH-like_DNA-bd_sf"/>
</dbReference>
<feature type="domain" description="RNA polymerase sigma-70 region 2" evidence="7">
    <location>
        <begin position="8"/>
        <end position="72"/>
    </location>
</feature>
<protein>
    <submittedName>
        <fullName evidence="9">RNA polymerase sigma-70 factor</fullName>
    </submittedName>
</protein>
<keyword evidence="5" id="KW-0238">DNA-binding</keyword>
<evidence type="ECO:0000256" key="1">
    <source>
        <dbReference type="ARBA" id="ARBA00010641"/>
    </source>
</evidence>
<dbReference type="Proteomes" id="UP001067235">
    <property type="component" value="Unassembled WGS sequence"/>
</dbReference>
<dbReference type="EMBL" id="JAPWIE010000003">
    <property type="protein sequence ID" value="MCZ4550750.1"/>
    <property type="molecule type" value="Genomic_DNA"/>
</dbReference>
<dbReference type="InterPro" id="IPR013325">
    <property type="entry name" value="RNA_pol_sigma_r2"/>
</dbReference>
<dbReference type="PANTHER" id="PTHR30173">
    <property type="entry name" value="SIGMA 19 FACTOR"/>
    <property type="match status" value="1"/>
</dbReference>
<keyword evidence="4" id="KW-0731">Sigma factor</keyword>
<dbReference type="NCBIfam" id="NF007214">
    <property type="entry name" value="PRK09636.1"/>
    <property type="match status" value="1"/>
</dbReference>
<dbReference type="InterPro" id="IPR013249">
    <property type="entry name" value="RNA_pol_sigma70_r4_t2"/>
</dbReference>
<sequence length="291" mass="32917">MSHDDAFVEYRSLLFTIAYEILGSATDAEDVLQESYIRWSRVELSSVEHPRRYLAQIVTRQALNRLRTAKRRRETYVGNWLPEPILTHTDVGADSVLAEALSMAMLVVLESLTPDQRAVFVLGEVFGFRSAEIATMTGRSDAAVRQMARRARDRVRDRRPRFDPDVSEADDLVARFLRASRDGDLQKLMDTLAPDVVQMSDGGGKVTAARRPIYGSEAVARFTIGVARTAGLGLRVEFVRCNAMPAVLFWIDEVFEYATLFDIADDRVRGIYAIRNPDKLHALTHPMRVRR</sequence>
<dbReference type="NCBIfam" id="TIGR02937">
    <property type="entry name" value="sigma70-ECF"/>
    <property type="match status" value="1"/>
</dbReference>
<dbReference type="PANTHER" id="PTHR30173:SF36">
    <property type="entry name" value="ECF RNA POLYMERASE SIGMA FACTOR SIGJ"/>
    <property type="match status" value="1"/>
</dbReference>
<dbReference type="Gene3D" id="1.10.1740.10">
    <property type="match status" value="1"/>
</dbReference>
<dbReference type="InterPro" id="IPR014284">
    <property type="entry name" value="RNA_pol_sigma-70_dom"/>
</dbReference>
<accession>A0ABT4MVQ9</accession>
<evidence type="ECO:0000256" key="5">
    <source>
        <dbReference type="ARBA" id="ARBA00023125"/>
    </source>
</evidence>
<dbReference type="SUPFAM" id="SSF54427">
    <property type="entry name" value="NTF2-like"/>
    <property type="match status" value="1"/>
</dbReference>
<dbReference type="InterPro" id="IPR032710">
    <property type="entry name" value="NTF2-like_dom_sf"/>
</dbReference>
<dbReference type="Gene3D" id="3.10.450.50">
    <property type="match status" value="1"/>
</dbReference>
<evidence type="ECO:0000259" key="7">
    <source>
        <dbReference type="Pfam" id="PF04542"/>
    </source>
</evidence>
<evidence type="ECO:0000259" key="8">
    <source>
        <dbReference type="Pfam" id="PF08281"/>
    </source>
</evidence>
<dbReference type="SUPFAM" id="SSF88946">
    <property type="entry name" value="Sigma2 domain of RNA polymerase sigma factors"/>
    <property type="match status" value="1"/>
</dbReference>
<dbReference type="RefSeq" id="WP_084834841.1">
    <property type="nucleotide sequence ID" value="NZ_JAPWIE010000003.1"/>
</dbReference>
<evidence type="ECO:0000256" key="4">
    <source>
        <dbReference type="ARBA" id="ARBA00023082"/>
    </source>
</evidence>
<dbReference type="Pfam" id="PF08281">
    <property type="entry name" value="Sigma70_r4_2"/>
    <property type="match status" value="1"/>
</dbReference>
<proteinExistence type="inferred from homology"/>
<evidence type="ECO:0000313" key="9">
    <source>
        <dbReference type="EMBL" id="MCZ4550750.1"/>
    </source>
</evidence>
<keyword evidence="10" id="KW-1185">Reference proteome</keyword>
<dbReference type="Gene3D" id="1.10.10.10">
    <property type="entry name" value="Winged helix-like DNA-binding domain superfamily/Winged helix DNA-binding domain"/>
    <property type="match status" value="1"/>
</dbReference>
<comment type="similarity">
    <text evidence="1">Belongs to the sigma-70 factor family. ECF subfamily.</text>
</comment>
<feature type="domain" description="RNA polymerase sigma factor 70 region 4 type 2" evidence="8">
    <location>
        <begin position="104"/>
        <end position="154"/>
    </location>
</feature>
<dbReference type="SUPFAM" id="SSF88659">
    <property type="entry name" value="Sigma3 and sigma4 domains of RNA polymerase sigma factors"/>
    <property type="match status" value="1"/>
</dbReference>
<gene>
    <name evidence="9" type="ORF">O4213_12220</name>
</gene>
<dbReference type="Pfam" id="PF04542">
    <property type="entry name" value="Sigma70_r2"/>
    <property type="match status" value="1"/>
</dbReference>
<keyword evidence="6" id="KW-0804">Transcription</keyword>
<comment type="caution">
    <text evidence="9">The sequence shown here is derived from an EMBL/GenBank/DDBJ whole genome shotgun (WGS) entry which is preliminary data.</text>
</comment>
<dbReference type="InterPro" id="IPR014303">
    <property type="entry name" value="RNA_pol_sigma-70_ECF"/>
</dbReference>
<evidence type="ECO:0000256" key="3">
    <source>
        <dbReference type="ARBA" id="ARBA00023015"/>
    </source>
</evidence>
<evidence type="ECO:0000313" key="10">
    <source>
        <dbReference type="Proteomes" id="UP001067235"/>
    </source>
</evidence>
<dbReference type="InterPro" id="IPR013324">
    <property type="entry name" value="RNA_pol_sigma_r3/r4-like"/>
</dbReference>